<dbReference type="NCBIfam" id="TIGR00966">
    <property type="entry name" value="transloc_SecF"/>
    <property type="match status" value="1"/>
</dbReference>
<dbReference type="NCBIfam" id="TIGR00916">
    <property type="entry name" value="2A0604s01"/>
    <property type="match status" value="1"/>
</dbReference>
<dbReference type="RefSeq" id="WP_101073505.1">
    <property type="nucleotide sequence ID" value="NZ_PISP01000003.1"/>
</dbReference>
<comment type="subcellular location">
    <subcellularLocation>
        <location evidence="1 9">Cell membrane</location>
        <topology evidence="1 9">Multi-pass membrane protein</topology>
    </subcellularLocation>
</comment>
<keyword evidence="7 9" id="KW-0811">Translocation</keyword>
<feature type="transmembrane region" description="Helical" evidence="9">
    <location>
        <begin position="271"/>
        <end position="296"/>
    </location>
</feature>
<dbReference type="AlphaFoldDB" id="A0A2N0VFT4"/>
<proteinExistence type="inferred from homology"/>
<dbReference type="InterPro" id="IPR048634">
    <property type="entry name" value="SecD_SecF_C"/>
</dbReference>
<dbReference type="Pfam" id="PF07549">
    <property type="entry name" value="Sec_GG"/>
    <property type="match status" value="1"/>
</dbReference>
<dbReference type="OrthoDB" id="9805019at2"/>
<gene>
    <name evidence="9 11" type="primary">secF</name>
    <name evidence="11" type="ORF">CWD77_10355</name>
</gene>
<dbReference type="HAMAP" id="MF_01464_B">
    <property type="entry name" value="SecF_B"/>
    <property type="match status" value="1"/>
</dbReference>
<dbReference type="Proteomes" id="UP000233398">
    <property type="component" value="Unassembled WGS sequence"/>
</dbReference>
<dbReference type="Pfam" id="PF02355">
    <property type="entry name" value="SecD_SecF_C"/>
    <property type="match status" value="1"/>
</dbReference>
<dbReference type="PANTHER" id="PTHR30081:SF8">
    <property type="entry name" value="PROTEIN TRANSLOCASE SUBUNIT SECF"/>
    <property type="match status" value="1"/>
</dbReference>
<comment type="similarity">
    <text evidence="9">Belongs to the SecD/SecF family. SecF subfamily.</text>
</comment>
<comment type="function">
    <text evidence="9">Part of the Sec protein translocase complex. Interacts with the SecYEG preprotein conducting channel. SecDF uses the proton motive force (PMF) to complete protein translocation after the ATP-dependent function of SecA.</text>
</comment>
<dbReference type="GO" id="GO:0065002">
    <property type="term" value="P:intracellular protein transmembrane transport"/>
    <property type="evidence" value="ECO:0007669"/>
    <property type="project" value="UniProtKB-UniRule"/>
</dbReference>
<protein>
    <recommendedName>
        <fullName evidence="9">Protein-export membrane protein SecF</fullName>
    </recommendedName>
</protein>
<feature type="transmembrane region" description="Helical" evidence="9">
    <location>
        <begin position="137"/>
        <end position="155"/>
    </location>
</feature>
<comment type="caution">
    <text evidence="11">The sequence shown here is derived from an EMBL/GenBank/DDBJ whole genome shotgun (WGS) entry which is preliminary data.</text>
</comment>
<dbReference type="Gene3D" id="1.20.1640.10">
    <property type="entry name" value="Multidrug efflux transporter AcrB transmembrane domain"/>
    <property type="match status" value="1"/>
</dbReference>
<keyword evidence="3 9" id="KW-1003">Cell membrane</keyword>
<dbReference type="PANTHER" id="PTHR30081">
    <property type="entry name" value="PROTEIN-EXPORT MEMBRANE PROTEIN SEC"/>
    <property type="match status" value="1"/>
</dbReference>
<evidence type="ECO:0000256" key="1">
    <source>
        <dbReference type="ARBA" id="ARBA00004651"/>
    </source>
</evidence>
<dbReference type="InterPro" id="IPR055344">
    <property type="entry name" value="SecD_SecF_C_bact"/>
</dbReference>
<keyword evidence="5 9" id="KW-0653">Protein transport</keyword>
<dbReference type="InterPro" id="IPR022645">
    <property type="entry name" value="SecD/SecF_bac"/>
</dbReference>
<evidence type="ECO:0000256" key="9">
    <source>
        <dbReference type="HAMAP-Rule" id="MF_01464"/>
    </source>
</evidence>
<keyword evidence="4 9" id="KW-0812">Transmembrane</keyword>
<name>A0A2N0VFT4_9BACT</name>
<evidence type="ECO:0000313" key="11">
    <source>
        <dbReference type="EMBL" id="PKD43030.1"/>
    </source>
</evidence>
<comment type="subunit">
    <text evidence="9">Forms a complex with SecD. Part of the essential Sec protein translocation apparatus which comprises SecA, SecYEG and auxiliary proteins SecDF. Other proteins may also be involved.</text>
</comment>
<keyword evidence="6 9" id="KW-1133">Transmembrane helix</keyword>
<dbReference type="PRINTS" id="PR01755">
    <property type="entry name" value="SECFTRNLCASE"/>
</dbReference>
<dbReference type="SUPFAM" id="SSF82866">
    <property type="entry name" value="Multidrug efflux transporter AcrB transmembrane domain"/>
    <property type="match status" value="1"/>
</dbReference>
<evidence type="ECO:0000259" key="10">
    <source>
        <dbReference type="Pfam" id="PF02355"/>
    </source>
</evidence>
<comment type="caution">
    <text evidence="9">Lacks conserved residue(s) required for the propagation of feature annotation.</text>
</comment>
<evidence type="ECO:0000256" key="3">
    <source>
        <dbReference type="ARBA" id="ARBA00022475"/>
    </source>
</evidence>
<evidence type="ECO:0000313" key="12">
    <source>
        <dbReference type="Proteomes" id="UP000233398"/>
    </source>
</evidence>
<sequence length="309" mass="34223">MRWFETPSFDFIRAQKIAYAISGTLIVVSIVAIFGLGLNYGIDFRGGKEFVFEFDRPVDVVELRTELTEPLGTGIAPEIKLFGSESEILLRTDAEQDITVVRDVILNTFSELYPDATITVEKTDLVGPRFAEDLRMGALYSIIFALAVVFIYIFIRFKGWYFSAGAIAALAHDVLIVLGIFTIMAKIAPFDMSIDQSIIAAFLTIVGYSLNDTVVVFDRIRENSIIYKTMAFKEMINKSLNDTLSRTVITSLTTLFVVTVLFIFGGEVLKGFAFALVLGVILGTYSSLFVASSLVVELQKRAMNAKANS</sequence>
<dbReference type="GO" id="GO:0005886">
    <property type="term" value="C:plasma membrane"/>
    <property type="evidence" value="ECO:0007669"/>
    <property type="project" value="UniProtKB-SubCell"/>
</dbReference>
<dbReference type="GO" id="GO:0015450">
    <property type="term" value="F:protein-transporting ATPase activity"/>
    <property type="evidence" value="ECO:0007669"/>
    <property type="project" value="InterPro"/>
</dbReference>
<feature type="domain" description="Protein export membrane protein SecD/SecF C-terminal" evidence="10">
    <location>
        <begin position="117"/>
        <end position="300"/>
    </location>
</feature>
<evidence type="ECO:0000256" key="7">
    <source>
        <dbReference type="ARBA" id="ARBA00023010"/>
    </source>
</evidence>
<feature type="transmembrane region" description="Helical" evidence="9">
    <location>
        <begin position="17"/>
        <end position="38"/>
    </location>
</feature>
<keyword evidence="8 9" id="KW-0472">Membrane</keyword>
<dbReference type="GO" id="GO:0043952">
    <property type="term" value="P:protein transport by the Sec complex"/>
    <property type="evidence" value="ECO:0007669"/>
    <property type="project" value="UniProtKB-UniRule"/>
</dbReference>
<dbReference type="InterPro" id="IPR022646">
    <property type="entry name" value="SecD/SecF_CS"/>
</dbReference>
<feature type="transmembrane region" description="Helical" evidence="9">
    <location>
        <begin position="161"/>
        <end position="184"/>
    </location>
</feature>
<keyword evidence="2 9" id="KW-0813">Transport</keyword>
<evidence type="ECO:0000256" key="5">
    <source>
        <dbReference type="ARBA" id="ARBA00022927"/>
    </source>
</evidence>
<evidence type="ECO:0000256" key="2">
    <source>
        <dbReference type="ARBA" id="ARBA00022448"/>
    </source>
</evidence>
<dbReference type="InterPro" id="IPR022813">
    <property type="entry name" value="SecD/SecF_arch_bac"/>
</dbReference>
<dbReference type="GO" id="GO:0006605">
    <property type="term" value="P:protein targeting"/>
    <property type="evidence" value="ECO:0007669"/>
    <property type="project" value="UniProtKB-UniRule"/>
</dbReference>
<accession>A0A2N0VFT4</accession>
<keyword evidence="12" id="KW-1185">Reference proteome</keyword>
<evidence type="ECO:0000256" key="8">
    <source>
        <dbReference type="ARBA" id="ARBA00023136"/>
    </source>
</evidence>
<reference evidence="11 12" key="1">
    <citation type="submission" date="2017-11" db="EMBL/GenBank/DDBJ databases">
        <title>Rhodohalobacter 15182 sp. nov., isolated from a salt lake.</title>
        <authorList>
            <person name="Han S."/>
        </authorList>
    </citation>
    <scope>NUCLEOTIDE SEQUENCE [LARGE SCALE GENOMIC DNA]</scope>
    <source>
        <strain evidence="11 12">15182</strain>
    </source>
</reference>
<feature type="transmembrane region" description="Helical" evidence="9">
    <location>
        <begin position="243"/>
        <end position="265"/>
    </location>
</feature>
<evidence type="ECO:0000256" key="6">
    <source>
        <dbReference type="ARBA" id="ARBA00022989"/>
    </source>
</evidence>
<organism evidence="11 12">
    <name type="scientific">Rhodohalobacter barkolensis</name>
    <dbReference type="NCBI Taxonomy" id="2053187"/>
    <lineage>
        <taxon>Bacteria</taxon>
        <taxon>Pseudomonadati</taxon>
        <taxon>Balneolota</taxon>
        <taxon>Balneolia</taxon>
        <taxon>Balneolales</taxon>
        <taxon>Balneolaceae</taxon>
        <taxon>Rhodohalobacter</taxon>
    </lineage>
</organism>
<evidence type="ECO:0000256" key="4">
    <source>
        <dbReference type="ARBA" id="ARBA00022692"/>
    </source>
</evidence>
<dbReference type="InterPro" id="IPR005665">
    <property type="entry name" value="SecF_bac"/>
</dbReference>
<dbReference type="EMBL" id="PISP01000003">
    <property type="protein sequence ID" value="PKD43030.1"/>
    <property type="molecule type" value="Genomic_DNA"/>
</dbReference>